<reference evidence="1 2" key="1">
    <citation type="submission" date="2019-07" db="EMBL/GenBank/DDBJ databases">
        <title>Whole genome shotgun sequence of Aneurinibacillus danicus NBRC 102444.</title>
        <authorList>
            <person name="Hosoyama A."/>
            <person name="Uohara A."/>
            <person name="Ohji S."/>
            <person name="Ichikawa N."/>
        </authorList>
    </citation>
    <scope>NUCLEOTIDE SEQUENCE [LARGE SCALE GENOMIC DNA]</scope>
    <source>
        <strain evidence="1 2">NBRC 102444</strain>
    </source>
</reference>
<protein>
    <submittedName>
        <fullName evidence="1">Uncharacterized protein</fullName>
    </submittedName>
</protein>
<name>A0A511V5P7_9BACL</name>
<keyword evidence="2" id="KW-1185">Reference proteome</keyword>
<sequence>MNLADTLVYADIRQLRQLATSCGLTCNLHSKHDLIQNLHNRLTSLPFCREMQEKLTWEEKRFLLSLIFEARKEYSREALLSRARKSFKEDIQHDEHERLVERVLKCGWLFRMQKPHSTVYAIPSDLQRRWRDIFVKEVRDAAYGNYTKPDLYRDDTYVMAHDVQQLLRFVQTNRVPLSKEGVMYRRQQQKLMDLMAVRENPVDGKEWRFGYGRRFRNYPDRLALLYDYTYHQQWLRERAEGLTLTEEGMRQALAQEWEKEERANSLVTFWLLSYKKAIPAIESLWMFIVSICEPEWLDEESLVHALQNWVCPFYYDTEEEVVRRRLLSMMVYLGILSRGMVTADSPVYLVTNWGKSLLNRTQHCK</sequence>
<dbReference type="Proteomes" id="UP000321157">
    <property type="component" value="Unassembled WGS sequence"/>
</dbReference>
<accession>A0A511V5P7</accession>
<gene>
    <name evidence="1" type="ORF">ADA01nite_17100</name>
</gene>
<dbReference type="RefSeq" id="WP_146809533.1">
    <property type="nucleotide sequence ID" value="NZ_BJXX01000069.1"/>
</dbReference>
<evidence type="ECO:0000313" key="2">
    <source>
        <dbReference type="Proteomes" id="UP000321157"/>
    </source>
</evidence>
<organism evidence="1 2">
    <name type="scientific">Aneurinibacillus danicus</name>
    <dbReference type="NCBI Taxonomy" id="267746"/>
    <lineage>
        <taxon>Bacteria</taxon>
        <taxon>Bacillati</taxon>
        <taxon>Bacillota</taxon>
        <taxon>Bacilli</taxon>
        <taxon>Bacillales</taxon>
        <taxon>Paenibacillaceae</taxon>
        <taxon>Aneurinibacillus group</taxon>
        <taxon>Aneurinibacillus</taxon>
    </lineage>
</organism>
<dbReference type="OrthoDB" id="2369695at2"/>
<comment type="caution">
    <text evidence="1">The sequence shown here is derived from an EMBL/GenBank/DDBJ whole genome shotgun (WGS) entry which is preliminary data.</text>
</comment>
<dbReference type="EMBL" id="BJXX01000069">
    <property type="protein sequence ID" value="GEN34250.1"/>
    <property type="molecule type" value="Genomic_DNA"/>
</dbReference>
<dbReference type="AlphaFoldDB" id="A0A511V5P7"/>
<proteinExistence type="predicted"/>
<evidence type="ECO:0000313" key="1">
    <source>
        <dbReference type="EMBL" id="GEN34250.1"/>
    </source>
</evidence>